<feature type="non-terminal residue" evidence="2">
    <location>
        <position position="1"/>
    </location>
</feature>
<sequence length="65" mass="7267">PRFENPNCACKILKERTNFKVRAEGDRTLPKTQDRSQGTIEHAPHRTPECARVCSSEASSTKPKG</sequence>
<reference evidence="2" key="1">
    <citation type="submission" date="2013-11" db="EMBL/GenBank/DDBJ databases">
        <title>The Genome Sequence of Phytophthora parasitica IAC_01/95.</title>
        <authorList>
            <consortium name="The Broad Institute Genomics Platform"/>
            <person name="Russ C."/>
            <person name="Tyler B."/>
            <person name="Panabieres F."/>
            <person name="Shan W."/>
            <person name="Tripathy S."/>
            <person name="Grunwald N."/>
            <person name="Machado M."/>
            <person name="Johnson C.S."/>
            <person name="Arredondo F."/>
            <person name="Hong C."/>
            <person name="Coffey M."/>
            <person name="Young S.K."/>
            <person name="Zeng Q."/>
            <person name="Gargeya S."/>
            <person name="Fitzgerald M."/>
            <person name="Abouelleil A."/>
            <person name="Alvarado L."/>
            <person name="Chapman S.B."/>
            <person name="Gainer-Dewar J."/>
            <person name="Goldberg J."/>
            <person name="Griggs A."/>
            <person name="Gujja S."/>
            <person name="Hansen M."/>
            <person name="Howarth C."/>
            <person name="Imamovic A."/>
            <person name="Ireland A."/>
            <person name="Larimer J."/>
            <person name="McCowan C."/>
            <person name="Murphy C."/>
            <person name="Pearson M."/>
            <person name="Poon T.W."/>
            <person name="Priest M."/>
            <person name="Roberts A."/>
            <person name="Saif S."/>
            <person name="Shea T."/>
            <person name="Sykes S."/>
            <person name="Wortman J."/>
            <person name="Nusbaum C."/>
            <person name="Birren B."/>
        </authorList>
    </citation>
    <scope>NUCLEOTIDE SEQUENCE [LARGE SCALE GENOMIC DNA]</scope>
    <source>
        <strain evidence="2">IAC_01/95</strain>
    </source>
</reference>
<name>W2NLN4_PHYNI</name>
<evidence type="ECO:0000256" key="1">
    <source>
        <dbReference type="SAM" id="MobiDB-lite"/>
    </source>
</evidence>
<organism evidence="2">
    <name type="scientific">Phytophthora nicotianae</name>
    <name type="common">Potato buckeye rot agent</name>
    <name type="synonym">Phytophthora parasitica</name>
    <dbReference type="NCBI Taxonomy" id="4792"/>
    <lineage>
        <taxon>Eukaryota</taxon>
        <taxon>Sar</taxon>
        <taxon>Stramenopiles</taxon>
        <taxon>Oomycota</taxon>
        <taxon>Peronosporomycetes</taxon>
        <taxon>Peronosporales</taxon>
        <taxon>Peronosporaceae</taxon>
        <taxon>Phytophthora</taxon>
    </lineage>
</organism>
<evidence type="ECO:0000313" key="2">
    <source>
        <dbReference type="EMBL" id="ETM49511.1"/>
    </source>
</evidence>
<protein>
    <submittedName>
        <fullName evidence="2">Uncharacterized protein</fullName>
    </submittedName>
</protein>
<dbReference type="Proteomes" id="UP000054532">
    <property type="component" value="Unassembled WGS sequence"/>
</dbReference>
<accession>W2NLN4</accession>
<dbReference type="AlphaFoldDB" id="W2NLN4"/>
<dbReference type="EMBL" id="KI692180">
    <property type="protein sequence ID" value="ETM49511.1"/>
    <property type="molecule type" value="Genomic_DNA"/>
</dbReference>
<gene>
    <name evidence="2" type="ORF">L914_06244</name>
</gene>
<feature type="compositionally biased region" description="Polar residues" evidence="1">
    <location>
        <begin position="56"/>
        <end position="65"/>
    </location>
</feature>
<feature type="region of interest" description="Disordered" evidence="1">
    <location>
        <begin position="24"/>
        <end position="65"/>
    </location>
</feature>
<proteinExistence type="predicted"/>
<feature type="compositionally biased region" description="Basic and acidic residues" evidence="1">
    <location>
        <begin position="24"/>
        <end position="34"/>
    </location>
</feature>